<dbReference type="Gene3D" id="2.40.240.20">
    <property type="entry name" value="Hypothetical PUA domain-like, domain 1"/>
    <property type="match status" value="1"/>
</dbReference>
<dbReference type="InterPro" id="IPR029028">
    <property type="entry name" value="Alpha/beta_knot_MTases"/>
</dbReference>
<keyword evidence="8" id="KW-0949">S-adenosyl-L-methionine</keyword>
<name>A0A382U4Q5_9ZZZZ</name>
<dbReference type="SUPFAM" id="SSF88697">
    <property type="entry name" value="PUA domain-like"/>
    <property type="match status" value="1"/>
</dbReference>
<sequence>MDNHNQNAVATRLFVDELLAVSQTISATSSQSHYLRHVLRIQGGSLVALFNGVDGEWLAEVEFLHKSGCVFKVQKKCRPQESESGPWLLFAPIKQLRLDFLIQKSVELGVESIWPVRTLRTVVRTINPTRIRANAIEAAEQCGRLTVPQTRVYTDLVEILNNWSSPRMLFWGDE</sequence>
<proteinExistence type="inferred from homology"/>
<dbReference type="InterPro" id="IPR015947">
    <property type="entry name" value="PUA-like_sf"/>
</dbReference>
<organism evidence="13">
    <name type="scientific">marine metagenome</name>
    <dbReference type="NCBI Taxonomy" id="408172"/>
    <lineage>
        <taxon>unclassified sequences</taxon>
        <taxon>metagenomes</taxon>
        <taxon>ecological metagenomes</taxon>
    </lineage>
</organism>
<evidence type="ECO:0000256" key="8">
    <source>
        <dbReference type="ARBA" id="ARBA00022691"/>
    </source>
</evidence>
<dbReference type="NCBIfam" id="TIGR00046">
    <property type="entry name" value="RsmE family RNA methyltransferase"/>
    <property type="match status" value="1"/>
</dbReference>
<dbReference type="SUPFAM" id="SSF75217">
    <property type="entry name" value="alpha/beta knot"/>
    <property type="match status" value="1"/>
</dbReference>
<dbReference type="InterPro" id="IPR046886">
    <property type="entry name" value="RsmE_MTase_dom"/>
</dbReference>
<dbReference type="EC" id="2.1.1.193" evidence="3"/>
<dbReference type="EMBL" id="UINC01141294">
    <property type="protein sequence ID" value="SVD28947.1"/>
    <property type="molecule type" value="Genomic_DNA"/>
</dbReference>
<feature type="domain" description="Ribosomal RNA small subunit methyltransferase E PUA-like" evidence="12">
    <location>
        <begin position="30"/>
        <end position="73"/>
    </location>
</feature>
<evidence type="ECO:0000256" key="3">
    <source>
        <dbReference type="ARBA" id="ARBA00012328"/>
    </source>
</evidence>
<dbReference type="AlphaFoldDB" id="A0A382U4Q5"/>
<evidence type="ECO:0000256" key="2">
    <source>
        <dbReference type="ARBA" id="ARBA00005528"/>
    </source>
</evidence>
<evidence type="ECO:0000256" key="5">
    <source>
        <dbReference type="ARBA" id="ARBA00022552"/>
    </source>
</evidence>
<dbReference type="PANTHER" id="PTHR30027:SF3">
    <property type="entry name" value="16S RRNA (URACIL(1498)-N(3))-METHYLTRANSFERASE"/>
    <property type="match status" value="1"/>
</dbReference>
<feature type="domain" description="Ribosomal RNA small subunit methyltransferase E methyltransferase" evidence="11">
    <location>
        <begin position="87"/>
        <end position="165"/>
    </location>
</feature>
<reference evidence="13" key="1">
    <citation type="submission" date="2018-05" db="EMBL/GenBank/DDBJ databases">
        <authorList>
            <person name="Lanie J.A."/>
            <person name="Ng W.-L."/>
            <person name="Kazmierczak K.M."/>
            <person name="Andrzejewski T.M."/>
            <person name="Davidsen T.M."/>
            <person name="Wayne K.J."/>
            <person name="Tettelin H."/>
            <person name="Glass J.I."/>
            <person name="Rusch D."/>
            <person name="Podicherti R."/>
            <person name="Tsui H.-C.T."/>
            <person name="Winkler M.E."/>
        </authorList>
    </citation>
    <scope>NUCLEOTIDE SEQUENCE</scope>
</reference>
<keyword evidence="7" id="KW-0808">Transferase</keyword>
<comment type="similarity">
    <text evidence="2">Belongs to the RNA methyltransferase RsmE family.</text>
</comment>
<keyword evidence="6" id="KW-0489">Methyltransferase</keyword>
<dbReference type="InterPro" id="IPR006700">
    <property type="entry name" value="RsmE"/>
</dbReference>
<comment type="catalytic activity">
    <reaction evidence="10">
        <text>uridine(1498) in 16S rRNA + S-adenosyl-L-methionine = N(3)-methyluridine(1498) in 16S rRNA + S-adenosyl-L-homocysteine + H(+)</text>
        <dbReference type="Rhea" id="RHEA:42920"/>
        <dbReference type="Rhea" id="RHEA-COMP:10283"/>
        <dbReference type="Rhea" id="RHEA-COMP:10284"/>
        <dbReference type="ChEBI" id="CHEBI:15378"/>
        <dbReference type="ChEBI" id="CHEBI:57856"/>
        <dbReference type="ChEBI" id="CHEBI:59789"/>
        <dbReference type="ChEBI" id="CHEBI:65315"/>
        <dbReference type="ChEBI" id="CHEBI:74502"/>
        <dbReference type="EC" id="2.1.1.193"/>
    </reaction>
</comment>
<dbReference type="GO" id="GO:0070475">
    <property type="term" value="P:rRNA base methylation"/>
    <property type="evidence" value="ECO:0007669"/>
    <property type="project" value="TreeGrafter"/>
</dbReference>
<evidence type="ECO:0000256" key="9">
    <source>
        <dbReference type="ARBA" id="ARBA00025699"/>
    </source>
</evidence>
<comment type="subcellular location">
    <subcellularLocation>
        <location evidence="1">Cytoplasm</location>
    </subcellularLocation>
</comment>
<dbReference type="GO" id="GO:0070042">
    <property type="term" value="F:rRNA (uridine-N3-)-methyltransferase activity"/>
    <property type="evidence" value="ECO:0007669"/>
    <property type="project" value="TreeGrafter"/>
</dbReference>
<evidence type="ECO:0000256" key="6">
    <source>
        <dbReference type="ARBA" id="ARBA00022603"/>
    </source>
</evidence>
<accession>A0A382U4Q5</accession>
<dbReference type="InterPro" id="IPR029026">
    <property type="entry name" value="tRNA_m1G_MTases_N"/>
</dbReference>
<dbReference type="Pfam" id="PF04452">
    <property type="entry name" value="Methyltrans_RNA"/>
    <property type="match status" value="1"/>
</dbReference>
<feature type="non-terminal residue" evidence="13">
    <location>
        <position position="174"/>
    </location>
</feature>
<keyword evidence="5" id="KW-0698">rRNA processing</keyword>
<evidence type="ECO:0000256" key="4">
    <source>
        <dbReference type="ARBA" id="ARBA00022490"/>
    </source>
</evidence>
<gene>
    <name evidence="13" type="ORF">METZ01_LOCUS381801</name>
</gene>
<dbReference type="Pfam" id="PF20260">
    <property type="entry name" value="PUA_4"/>
    <property type="match status" value="1"/>
</dbReference>
<dbReference type="Gene3D" id="3.40.1280.10">
    <property type="match status" value="1"/>
</dbReference>
<evidence type="ECO:0000259" key="11">
    <source>
        <dbReference type="Pfam" id="PF04452"/>
    </source>
</evidence>
<evidence type="ECO:0000313" key="13">
    <source>
        <dbReference type="EMBL" id="SVD28947.1"/>
    </source>
</evidence>
<evidence type="ECO:0000256" key="7">
    <source>
        <dbReference type="ARBA" id="ARBA00022679"/>
    </source>
</evidence>
<evidence type="ECO:0000256" key="10">
    <source>
        <dbReference type="ARBA" id="ARBA00047944"/>
    </source>
</evidence>
<evidence type="ECO:0000259" key="12">
    <source>
        <dbReference type="Pfam" id="PF20260"/>
    </source>
</evidence>
<evidence type="ECO:0000256" key="1">
    <source>
        <dbReference type="ARBA" id="ARBA00004496"/>
    </source>
</evidence>
<comment type="function">
    <text evidence="9">Specifically methylates the N3 position of the uracil ring of uridine 1498 (m3U1498) in 16S rRNA. Acts on the fully assembled 30S ribosomal subunit.</text>
</comment>
<dbReference type="GO" id="GO:0005737">
    <property type="term" value="C:cytoplasm"/>
    <property type="evidence" value="ECO:0007669"/>
    <property type="project" value="UniProtKB-SubCell"/>
</dbReference>
<protein>
    <recommendedName>
        <fullName evidence="3">16S rRNA (uracil(1498)-N(3))-methyltransferase</fullName>
        <ecNumber evidence="3">2.1.1.193</ecNumber>
    </recommendedName>
</protein>
<keyword evidence="4" id="KW-0963">Cytoplasm</keyword>
<dbReference type="InterPro" id="IPR046887">
    <property type="entry name" value="RsmE_PUA-like"/>
</dbReference>
<dbReference type="PANTHER" id="PTHR30027">
    <property type="entry name" value="RIBOSOMAL RNA SMALL SUBUNIT METHYLTRANSFERASE E"/>
    <property type="match status" value="1"/>
</dbReference>